<dbReference type="EC" id="2.7.1.24" evidence="3 4"/>
<dbReference type="NCBIfam" id="TIGR00152">
    <property type="entry name" value="dephospho-CoA kinase"/>
    <property type="match status" value="1"/>
</dbReference>
<dbReference type="PANTHER" id="PTHR10695">
    <property type="entry name" value="DEPHOSPHO-COA KINASE-RELATED"/>
    <property type="match status" value="1"/>
</dbReference>
<keyword evidence="3" id="KW-0173">Coenzyme A biosynthesis</keyword>
<dbReference type="CDD" id="cd02022">
    <property type="entry name" value="DPCK"/>
    <property type="match status" value="1"/>
</dbReference>
<comment type="subcellular location">
    <subcellularLocation>
        <location evidence="3">Cytoplasm</location>
    </subcellularLocation>
</comment>
<sequence length="208" mass="24171">MIKVGLTGGIGSGKSTVSNYLRKKNIPVIDADDISREIYSLYPEITETIKKVFGEKYFDSNGELNRRKLGKTIFKFKGKRKKLEKIVIPYIKKEIFNRINNLELKKNHICILDAPTLIENNLHKKMDVNILVYVDLSTQIKRVMDRDKLTYEEVKQRIDSQISLKKKKKKVQYFIDNGGDLEDTYKKVEEILLELKTYKKHLGSGDKA</sequence>
<evidence type="ECO:0000256" key="3">
    <source>
        <dbReference type="HAMAP-Rule" id="MF_00376"/>
    </source>
</evidence>
<comment type="catalytic activity">
    <reaction evidence="3">
        <text>3'-dephospho-CoA + ATP = ADP + CoA + H(+)</text>
        <dbReference type="Rhea" id="RHEA:18245"/>
        <dbReference type="ChEBI" id="CHEBI:15378"/>
        <dbReference type="ChEBI" id="CHEBI:30616"/>
        <dbReference type="ChEBI" id="CHEBI:57287"/>
        <dbReference type="ChEBI" id="CHEBI:57328"/>
        <dbReference type="ChEBI" id="CHEBI:456216"/>
        <dbReference type="EC" id="2.7.1.24"/>
    </reaction>
</comment>
<keyword evidence="3 5" id="KW-0418">Kinase</keyword>
<dbReference type="Pfam" id="PF01121">
    <property type="entry name" value="CoaE"/>
    <property type="match status" value="1"/>
</dbReference>
<evidence type="ECO:0000313" key="5">
    <source>
        <dbReference type="EMBL" id="MDQ0479195.1"/>
    </source>
</evidence>
<protein>
    <recommendedName>
        <fullName evidence="3 4">Dephospho-CoA kinase</fullName>
        <ecNumber evidence="3 4">2.7.1.24</ecNumber>
    </recommendedName>
    <alternativeName>
        <fullName evidence="3">Dephosphocoenzyme A kinase</fullName>
    </alternativeName>
</protein>
<comment type="pathway">
    <text evidence="3">Cofactor biosynthesis; coenzyme A biosynthesis; CoA from (R)-pantothenate: step 5/5.</text>
</comment>
<evidence type="ECO:0000313" key="6">
    <source>
        <dbReference type="Proteomes" id="UP001224418"/>
    </source>
</evidence>
<dbReference type="Gene3D" id="3.40.50.300">
    <property type="entry name" value="P-loop containing nucleotide triphosphate hydrolases"/>
    <property type="match status" value="1"/>
</dbReference>
<keyword evidence="2 3" id="KW-0067">ATP-binding</keyword>
<evidence type="ECO:0000256" key="4">
    <source>
        <dbReference type="NCBIfam" id="TIGR00152"/>
    </source>
</evidence>
<accession>A0ABU0JQ26</accession>
<dbReference type="SUPFAM" id="SSF52540">
    <property type="entry name" value="P-loop containing nucleoside triphosphate hydrolases"/>
    <property type="match status" value="1"/>
</dbReference>
<dbReference type="PROSITE" id="PS51219">
    <property type="entry name" value="DPCK"/>
    <property type="match status" value="1"/>
</dbReference>
<comment type="function">
    <text evidence="3">Catalyzes the phosphorylation of the 3'-hydroxyl group of dephosphocoenzyme A to form coenzyme A.</text>
</comment>
<dbReference type="PANTHER" id="PTHR10695:SF46">
    <property type="entry name" value="BIFUNCTIONAL COENZYME A SYNTHASE-RELATED"/>
    <property type="match status" value="1"/>
</dbReference>
<name>A0ABU0JQ26_HATLI</name>
<dbReference type="Proteomes" id="UP001224418">
    <property type="component" value="Unassembled WGS sequence"/>
</dbReference>
<evidence type="ECO:0000256" key="2">
    <source>
        <dbReference type="ARBA" id="ARBA00022840"/>
    </source>
</evidence>
<keyword evidence="3 5" id="KW-0808">Transferase</keyword>
<comment type="similarity">
    <text evidence="3">Belongs to the CoaE family.</text>
</comment>
<dbReference type="EMBL" id="JAUSWN010000006">
    <property type="protein sequence ID" value="MDQ0479195.1"/>
    <property type="molecule type" value="Genomic_DNA"/>
</dbReference>
<dbReference type="InterPro" id="IPR027417">
    <property type="entry name" value="P-loop_NTPase"/>
</dbReference>
<dbReference type="GO" id="GO:0004140">
    <property type="term" value="F:dephospho-CoA kinase activity"/>
    <property type="evidence" value="ECO:0007669"/>
    <property type="project" value="UniProtKB-EC"/>
</dbReference>
<dbReference type="HAMAP" id="MF_00376">
    <property type="entry name" value="Dephospho_CoA_kinase"/>
    <property type="match status" value="1"/>
</dbReference>
<proteinExistence type="inferred from homology"/>
<reference evidence="5 6" key="1">
    <citation type="submission" date="2023-07" db="EMBL/GenBank/DDBJ databases">
        <title>Genomic Encyclopedia of Type Strains, Phase IV (KMG-IV): sequencing the most valuable type-strain genomes for metagenomic binning, comparative biology and taxonomic classification.</title>
        <authorList>
            <person name="Goeker M."/>
        </authorList>
    </citation>
    <scope>NUCLEOTIDE SEQUENCE [LARGE SCALE GENOMIC DNA]</scope>
    <source>
        <strain evidence="5 6">DSM 1400</strain>
    </source>
</reference>
<feature type="binding site" evidence="3">
    <location>
        <begin position="11"/>
        <end position="16"/>
    </location>
    <ligand>
        <name>ATP</name>
        <dbReference type="ChEBI" id="CHEBI:30616"/>
    </ligand>
</feature>
<organism evidence="5 6">
    <name type="scientific">Hathewaya limosa</name>
    <name type="common">Clostridium limosum</name>
    <dbReference type="NCBI Taxonomy" id="1536"/>
    <lineage>
        <taxon>Bacteria</taxon>
        <taxon>Bacillati</taxon>
        <taxon>Bacillota</taxon>
        <taxon>Clostridia</taxon>
        <taxon>Eubacteriales</taxon>
        <taxon>Clostridiaceae</taxon>
        <taxon>Hathewaya</taxon>
    </lineage>
</organism>
<keyword evidence="1 3" id="KW-0547">Nucleotide-binding</keyword>
<keyword evidence="3" id="KW-0963">Cytoplasm</keyword>
<comment type="caution">
    <text evidence="5">The sequence shown here is derived from an EMBL/GenBank/DDBJ whole genome shotgun (WGS) entry which is preliminary data.</text>
</comment>
<gene>
    <name evidence="3" type="primary">coaE</name>
    <name evidence="5" type="ORF">QOZ93_000935</name>
</gene>
<keyword evidence="6" id="KW-1185">Reference proteome</keyword>
<dbReference type="RefSeq" id="WP_307355291.1">
    <property type="nucleotide sequence ID" value="NZ_BAAACJ010000012.1"/>
</dbReference>
<dbReference type="InterPro" id="IPR001977">
    <property type="entry name" value="Depp_CoAkinase"/>
</dbReference>
<evidence type="ECO:0000256" key="1">
    <source>
        <dbReference type="ARBA" id="ARBA00022741"/>
    </source>
</evidence>